<organism evidence="1 2">
    <name type="scientific">Stylonychia lemnae</name>
    <name type="common">Ciliate</name>
    <dbReference type="NCBI Taxonomy" id="5949"/>
    <lineage>
        <taxon>Eukaryota</taxon>
        <taxon>Sar</taxon>
        <taxon>Alveolata</taxon>
        <taxon>Ciliophora</taxon>
        <taxon>Intramacronucleata</taxon>
        <taxon>Spirotrichea</taxon>
        <taxon>Stichotrichia</taxon>
        <taxon>Sporadotrichida</taxon>
        <taxon>Oxytrichidae</taxon>
        <taxon>Stylonychinae</taxon>
        <taxon>Stylonychia</taxon>
    </lineage>
</organism>
<name>A0A077ZS19_STYLE</name>
<accession>A0A077ZS19</accession>
<evidence type="ECO:0000313" key="2">
    <source>
        <dbReference type="Proteomes" id="UP000039865"/>
    </source>
</evidence>
<evidence type="ECO:0000313" key="1">
    <source>
        <dbReference type="EMBL" id="CDW72698.1"/>
    </source>
</evidence>
<dbReference type="InParanoid" id="A0A077ZS19"/>
<proteinExistence type="predicted"/>
<reference evidence="1 2" key="1">
    <citation type="submission" date="2014-06" db="EMBL/GenBank/DDBJ databases">
        <authorList>
            <person name="Swart Estienne"/>
        </authorList>
    </citation>
    <scope>NUCLEOTIDE SEQUENCE [LARGE SCALE GENOMIC DNA]</scope>
    <source>
        <strain evidence="1 2">130c</strain>
    </source>
</reference>
<dbReference type="EMBL" id="CCKQ01001585">
    <property type="protein sequence ID" value="CDW72698.1"/>
    <property type="molecule type" value="Genomic_DNA"/>
</dbReference>
<sequence length="135" mass="15680">MHLWVQQYVNKSSLCGSSKTSRTKLFLHTIHICQELGFDAQNTQSDLLLVSSKLELTKSIEIKYCELKIKNQENFLERYQNLLQQFKPKLNSKLKALVIDHDQAQVLRGHLAHTPHKRLMILSLDEYLGKWSSTS</sequence>
<dbReference type="Proteomes" id="UP000039865">
    <property type="component" value="Unassembled WGS sequence"/>
</dbReference>
<keyword evidence="2" id="KW-1185">Reference proteome</keyword>
<gene>
    <name evidence="1" type="primary">Contig3186.g141</name>
    <name evidence="1" type="ORF">STYLEM_1662</name>
</gene>
<dbReference type="AlphaFoldDB" id="A0A077ZS19"/>
<protein>
    <submittedName>
        <fullName evidence="1">Uncharacterized protein</fullName>
    </submittedName>
</protein>